<evidence type="ECO:0008006" key="3">
    <source>
        <dbReference type="Google" id="ProtNLM"/>
    </source>
</evidence>
<dbReference type="Proteomes" id="UP000437065">
    <property type="component" value="Unassembled WGS sequence"/>
</dbReference>
<dbReference type="RefSeq" id="WP_159662744.1">
    <property type="nucleotide sequence ID" value="NZ_WUUS01000001.1"/>
</dbReference>
<organism evidence="1 2">
    <name type="scientific">Halobaculum saliterrae</name>
    <dbReference type="NCBI Taxonomy" id="2073113"/>
    <lineage>
        <taxon>Archaea</taxon>
        <taxon>Methanobacteriati</taxon>
        <taxon>Methanobacteriota</taxon>
        <taxon>Stenosarchaea group</taxon>
        <taxon>Halobacteria</taxon>
        <taxon>Halobacteriales</taxon>
        <taxon>Haloferacaceae</taxon>
        <taxon>Halobaculum</taxon>
    </lineage>
</organism>
<keyword evidence="2" id="KW-1185">Reference proteome</keyword>
<evidence type="ECO:0000313" key="1">
    <source>
        <dbReference type="EMBL" id="MXR40060.1"/>
    </source>
</evidence>
<gene>
    <name evidence="1" type="ORF">GRX01_01625</name>
</gene>
<sequence>MASGSDGRIRREILAKVYRIHSQSIRYRAGFEEICDSLNFDVEDVVYHLSRMDDDRLVETKGGLGNPINSVEITAAGIERLDEKGYDTILKDDLRYVILGKLYIHDRENITSSSYGVGRSDILDELDVDEQEFKVNIYYLNQKDLIENKAGDYLEITAQGRNMFEEYRDDGIPIPRSKELTQWAQYSVEKGDEETAFNLFRDIVELAGEEVLVVDPFAQGKLYTEMLCDVPDVVDIKVLCTDQEIDEENREKFNQLSEDRTGGTELRYLDYRSGEWPFHDRLLFVDRSEGWVWGHTFAHSGTKHHTISEMRPVNVESDLEKFDSAWEDAEEVQ</sequence>
<protein>
    <recommendedName>
        <fullName evidence="3">Winged helix DNA-binding domain-containing protein</fullName>
    </recommendedName>
</protein>
<dbReference type="OrthoDB" id="275778at2157"/>
<dbReference type="EMBL" id="WUUS01000001">
    <property type="protein sequence ID" value="MXR40060.1"/>
    <property type="molecule type" value="Genomic_DNA"/>
</dbReference>
<accession>A0A6B0SVT9</accession>
<name>A0A6B0SVT9_9EURY</name>
<evidence type="ECO:0000313" key="2">
    <source>
        <dbReference type="Proteomes" id="UP000437065"/>
    </source>
</evidence>
<comment type="caution">
    <text evidence="1">The sequence shown here is derived from an EMBL/GenBank/DDBJ whole genome shotgun (WGS) entry which is preliminary data.</text>
</comment>
<dbReference type="AlphaFoldDB" id="A0A6B0SVT9"/>
<proteinExistence type="predicted"/>
<reference evidence="1 2" key="1">
    <citation type="submission" date="2019-12" db="EMBL/GenBank/DDBJ databases">
        <title>Isolation and characterization of three novel carbon monoxide-oxidizing members of Halobacteria from salione crusts and soils.</title>
        <authorList>
            <person name="Myers M.R."/>
            <person name="King G.M."/>
        </authorList>
    </citation>
    <scope>NUCLEOTIDE SEQUENCE [LARGE SCALE GENOMIC DNA]</scope>
    <source>
        <strain evidence="1 2">WSA2</strain>
    </source>
</reference>